<reference evidence="1 2" key="1">
    <citation type="submission" date="2020-08" db="EMBL/GenBank/DDBJ databases">
        <title>Sequencing the genomes of 1000 actinobacteria strains.</title>
        <authorList>
            <person name="Klenk H.-P."/>
        </authorList>
    </citation>
    <scope>NUCLEOTIDE SEQUENCE [LARGE SCALE GENOMIC DNA]</scope>
    <source>
        <strain evidence="1 2">DSM 11053</strain>
    </source>
</reference>
<accession>A0A7W5P5I2</accession>
<evidence type="ECO:0000313" key="1">
    <source>
        <dbReference type="EMBL" id="MBB3325489.1"/>
    </source>
</evidence>
<evidence type="ECO:0000313" key="2">
    <source>
        <dbReference type="Proteomes" id="UP000565572"/>
    </source>
</evidence>
<comment type="caution">
    <text evidence="1">The sequence shown here is derived from an EMBL/GenBank/DDBJ whole genome shotgun (WGS) entry which is preliminary data.</text>
</comment>
<dbReference type="Proteomes" id="UP000565572">
    <property type="component" value="Unassembled WGS sequence"/>
</dbReference>
<organism evidence="1 2">
    <name type="scientific">Microlunatus antarcticus</name>
    <dbReference type="NCBI Taxonomy" id="53388"/>
    <lineage>
        <taxon>Bacteria</taxon>
        <taxon>Bacillati</taxon>
        <taxon>Actinomycetota</taxon>
        <taxon>Actinomycetes</taxon>
        <taxon>Propionibacteriales</taxon>
        <taxon>Propionibacteriaceae</taxon>
        <taxon>Microlunatus</taxon>
    </lineage>
</organism>
<name>A0A7W5P5I2_9ACTN</name>
<sequence>MTHMTHTIDPDTIATTTAHLDQARHAAADAAAAVELAEETAQDVKASVSSSHPPTVARLTRVDAEVELARGRAQRARALLSAAERSVAHEVPLAAAVADVLAAAFPFLHEITIGMDEHHRPTTVDSAPVAVVAQPRPSYHDQETGALTSNRWADDPAVVVVKFYRPRGFALLDVDRLYDTASKLGLRFLKRGHKRELADDPHYLRLDLDTLEGESGAVDTLRVAVETFPEIPALNHGGQAAAQAWLAAIALEGERPTQQRRGPWASGASSAVSGAGDVASKVSGDVRTTRVRGNVTIRDTGSATPADVLGYVSRAAEGAKVSPVAGLGRATKVSTSLSAHSPGSNGISVDVAAEFVAADPAA</sequence>
<keyword evidence="2" id="KW-1185">Reference proteome</keyword>
<proteinExistence type="predicted"/>
<protein>
    <submittedName>
        <fullName evidence="1">Uncharacterized protein</fullName>
    </submittedName>
</protein>
<dbReference type="RefSeq" id="WP_183336433.1">
    <property type="nucleotide sequence ID" value="NZ_JACHZG010000001.1"/>
</dbReference>
<gene>
    <name evidence="1" type="ORF">FHX39_000433</name>
</gene>
<dbReference type="EMBL" id="JACHZG010000001">
    <property type="protein sequence ID" value="MBB3325489.1"/>
    <property type="molecule type" value="Genomic_DNA"/>
</dbReference>
<dbReference type="AlphaFoldDB" id="A0A7W5P5I2"/>